<evidence type="ECO:0008006" key="3">
    <source>
        <dbReference type="Google" id="ProtNLM"/>
    </source>
</evidence>
<dbReference type="Proteomes" id="UP000831782">
    <property type="component" value="Chromosome"/>
</dbReference>
<sequence length="108" mass="12529">MANIKDLSLVTQEPLVLKFSEDEQFTIPADPKLDFTYKLLEFEEKSANAETSKEQFDLLIDMAVMILNQDESKDVTAEFVRKNIHQSQMKAIVQIYQNQMMENNNNPN</sequence>
<proteinExistence type="predicted"/>
<protein>
    <recommendedName>
        <fullName evidence="3">Tail assembly chaperone</fullName>
    </recommendedName>
</protein>
<evidence type="ECO:0000313" key="1">
    <source>
        <dbReference type="EMBL" id="UOQ47736.1"/>
    </source>
</evidence>
<accession>A0ABY4ETJ3</accession>
<name>A0ABY4ETJ3_9BACI</name>
<keyword evidence="2" id="KW-1185">Reference proteome</keyword>
<dbReference type="EMBL" id="CP095072">
    <property type="protein sequence ID" value="UOQ47736.1"/>
    <property type="molecule type" value="Genomic_DNA"/>
</dbReference>
<organism evidence="1 2">
    <name type="scientific">Gracilibacillus caseinilyticus</name>
    <dbReference type="NCBI Taxonomy" id="2932256"/>
    <lineage>
        <taxon>Bacteria</taxon>
        <taxon>Bacillati</taxon>
        <taxon>Bacillota</taxon>
        <taxon>Bacilli</taxon>
        <taxon>Bacillales</taxon>
        <taxon>Bacillaceae</taxon>
        <taxon>Gracilibacillus</taxon>
    </lineage>
</organism>
<evidence type="ECO:0000313" key="2">
    <source>
        <dbReference type="Proteomes" id="UP000831782"/>
    </source>
</evidence>
<reference evidence="1 2" key="1">
    <citation type="submission" date="2022-04" db="EMBL/GenBank/DDBJ databases">
        <title>Gracilibacillus sp. isolated from saltern.</title>
        <authorList>
            <person name="Won M."/>
            <person name="Lee C.-M."/>
            <person name="Woen H.-Y."/>
            <person name="Kwon S.-W."/>
        </authorList>
    </citation>
    <scope>NUCLEOTIDE SEQUENCE [LARGE SCALE GENOMIC DNA]</scope>
    <source>
        <strain evidence="1 2">SSWR10-1</strain>
    </source>
</reference>
<gene>
    <name evidence="1" type="ORF">MUN88_17030</name>
</gene>
<dbReference type="RefSeq" id="WP_244717166.1">
    <property type="nucleotide sequence ID" value="NZ_CP095072.1"/>
</dbReference>